<keyword evidence="3" id="KW-1003">Cell membrane</keyword>
<dbReference type="RefSeq" id="WP_005868375.1">
    <property type="nucleotide sequence ID" value="NZ_CACRUW010000012.1"/>
</dbReference>
<dbReference type="Proteomes" id="UP001198806">
    <property type="component" value="Unassembled WGS sequence"/>
</dbReference>
<evidence type="ECO:0000313" key="11">
    <source>
        <dbReference type="EMBL" id="MDB9140906.1"/>
    </source>
</evidence>
<evidence type="ECO:0000256" key="4">
    <source>
        <dbReference type="ARBA" id="ARBA00022692"/>
    </source>
</evidence>
<dbReference type="EMBL" id="JAQMPJ010000001">
    <property type="protein sequence ID" value="MDB9003464.1"/>
    <property type="molecule type" value="Genomic_DNA"/>
</dbReference>
<evidence type="ECO:0000256" key="6">
    <source>
        <dbReference type="ARBA" id="ARBA00023136"/>
    </source>
</evidence>
<dbReference type="EMBL" id="QSJN01000001">
    <property type="protein sequence ID" value="RHD78334.1"/>
    <property type="molecule type" value="Genomic_DNA"/>
</dbReference>
<dbReference type="Pfam" id="PF13440">
    <property type="entry name" value="Polysacc_synt_3"/>
    <property type="match status" value="1"/>
</dbReference>
<feature type="transmembrane region" description="Helical" evidence="7">
    <location>
        <begin position="12"/>
        <end position="38"/>
    </location>
</feature>
<dbReference type="PANTHER" id="PTHR30250">
    <property type="entry name" value="PST FAMILY PREDICTED COLANIC ACID TRANSPORTER"/>
    <property type="match status" value="1"/>
</dbReference>
<feature type="transmembrane region" description="Helical" evidence="7">
    <location>
        <begin position="414"/>
        <end position="436"/>
    </location>
</feature>
<dbReference type="Proteomes" id="UP001210126">
    <property type="component" value="Unassembled WGS sequence"/>
</dbReference>
<evidence type="ECO:0000313" key="14">
    <source>
        <dbReference type="EMBL" id="RHD78334.1"/>
    </source>
</evidence>
<evidence type="ECO:0000313" key="15">
    <source>
        <dbReference type="Proteomes" id="UP000095332"/>
    </source>
</evidence>
<keyword evidence="5 7" id="KW-1133">Transmembrane helix</keyword>
<evidence type="ECO:0000313" key="8">
    <source>
        <dbReference type="EMBL" id="CUP65682.1"/>
    </source>
</evidence>
<evidence type="ECO:0000313" key="18">
    <source>
        <dbReference type="Proteomes" id="UP000471216"/>
    </source>
</evidence>
<evidence type="ECO:0000313" key="17">
    <source>
        <dbReference type="Proteomes" id="UP000450599"/>
    </source>
</evidence>
<keyword evidence="6 7" id="KW-0472">Membrane</keyword>
<proteinExistence type="inferred from homology"/>
<dbReference type="EMBL" id="WKMX01000022">
    <property type="protein sequence ID" value="MRZ08331.1"/>
    <property type="molecule type" value="Genomic_DNA"/>
</dbReference>
<feature type="transmembrane region" description="Helical" evidence="7">
    <location>
        <begin position="355"/>
        <end position="376"/>
    </location>
</feature>
<gene>
    <name evidence="8" type="primary">wzxC_1</name>
    <name evidence="14" type="ORF">DW782_03350</name>
    <name evidence="8" type="ORF">ERS852560_00517</name>
    <name evidence="13" type="ORF">GKD54_19405</name>
    <name evidence="12" type="ORF">GKD58_19650</name>
    <name evidence="9" type="ORF">LI194_01550</name>
    <name evidence="10" type="ORF">PN599_00410</name>
    <name evidence="11" type="ORF">PN612_20690</name>
</gene>
<feature type="transmembrane region" description="Helical" evidence="7">
    <location>
        <begin position="382"/>
        <end position="402"/>
    </location>
</feature>
<evidence type="ECO:0000256" key="7">
    <source>
        <dbReference type="SAM" id="Phobius"/>
    </source>
</evidence>
<sequence length="481" mass="54135">MASIKKELISGVLYTAISKYSGIIISLVVTGILARLIAPEEFGIVAIATVIISFFGIFSDLGIAPAIIQNKDLTGKDLNRIFSFTLWLGIMISILFFLCSWPISFFYKQKTLLTICQLLSINLFFASANIVPNALLFKNKEFKFIAYRSLTIQFIGGSIAISAAIAGAGLYALVINPIFSSILLFIISYRKNPQKLQYTFGLDSVQKIFSFSAYQFLFNVINYFSRNLDKLLIGKYMNMNALGYYEKSYRLMMLPLQNITHVISPVMHPIFSGFQDDLHKLADSYEKVIHILAFIGLPLSALLWFSAREITLILFGDQWMPSVPVFQILSISVGIQIILSTSGSIFQAANDTKSLFICGVFSTLLNVSGIVIGIFVFKTLEAIAWCITITFTINFIQCYIWMYKVTLKRNVKIFIRQFLSPIVLTSILILLLWPIYEISYKMTELGSLSVKILLAISFSSIYIQLSGTYDIINLLKSKIQK</sequence>
<comment type="subcellular location">
    <subcellularLocation>
        <location evidence="1">Cell membrane</location>
        <topology evidence="1">Multi-pass membrane protein</topology>
    </subcellularLocation>
</comment>
<dbReference type="EMBL" id="JAQMPX010000151">
    <property type="protein sequence ID" value="MDB9140906.1"/>
    <property type="molecule type" value="Genomic_DNA"/>
</dbReference>
<evidence type="ECO:0000313" key="10">
    <source>
        <dbReference type="EMBL" id="MDB9003464.1"/>
    </source>
</evidence>
<accession>A0A174PXC7</accession>
<protein>
    <submittedName>
        <fullName evidence="8 9">Lipopolysaccharide biosynthesis protein</fullName>
    </submittedName>
    <submittedName>
        <fullName evidence="12">Oligosaccharide flippase family protein</fullName>
    </submittedName>
</protein>
<dbReference type="GO" id="GO:0005886">
    <property type="term" value="C:plasma membrane"/>
    <property type="evidence" value="ECO:0007669"/>
    <property type="project" value="UniProtKB-SubCell"/>
</dbReference>
<name>A0A174PXC7_PARDI</name>
<dbReference type="Proteomes" id="UP000471216">
    <property type="component" value="Unassembled WGS sequence"/>
</dbReference>
<evidence type="ECO:0000313" key="13">
    <source>
        <dbReference type="EMBL" id="MRZ08331.1"/>
    </source>
</evidence>
<feature type="transmembrane region" description="Helical" evidence="7">
    <location>
        <begin position="112"/>
        <end position="132"/>
    </location>
</feature>
<dbReference type="InterPro" id="IPR050833">
    <property type="entry name" value="Poly_Biosynth_Transport"/>
</dbReference>
<feature type="transmembrane region" description="Helical" evidence="7">
    <location>
        <begin position="288"/>
        <end position="305"/>
    </location>
</feature>
<comment type="similarity">
    <text evidence="2">Belongs to the polysaccharide synthase family.</text>
</comment>
<dbReference type="Proteomes" id="UP000284660">
    <property type="component" value="Unassembled WGS sequence"/>
</dbReference>
<dbReference type="Proteomes" id="UP000450599">
    <property type="component" value="Unassembled WGS sequence"/>
</dbReference>
<dbReference type="EMBL" id="CZBM01000001">
    <property type="protein sequence ID" value="CUP65682.1"/>
    <property type="molecule type" value="Genomic_DNA"/>
</dbReference>
<keyword evidence="4 7" id="KW-0812">Transmembrane</keyword>
<evidence type="ECO:0000256" key="2">
    <source>
        <dbReference type="ARBA" id="ARBA00007430"/>
    </source>
</evidence>
<evidence type="ECO:0000313" key="9">
    <source>
        <dbReference type="EMBL" id="MCB6516482.1"/>
    </source>
</evidence>
<evidence type="ECO:0000256" key="1">
    <source>
        <dbReference type="ARBA" id="ARBA00004651"/>
    </source>
</evidence>
<feature type="transmembrane region" description="Helical" evidence="7">
    <location>
        <begin position="325"/>
        <end position="346"/>
    </location>
</feature>
<reference evidence="9" key="4">
    <citation type="submission" date="2021-10" db="EMBL/GenBank/DDBJ databases">
        <title>Collection of gut derived symbiotic bacterial strains cultured from healthy donors.</title>
        <authorList>
            <person name="Lin H."/>
            <person name="Littmann E."/>
            <person name="Kohout C."/>
            <person name="Pamer E.G."/>
        </authorList>
    </citation>
    <scope>NUCLEOTIDE SEQUENCE</scope>
    <source>
        <strain evidence="9">DFI.2.94</strain>
    </source>
</reference>
<dbReference type="Proteomes" id="UP000095332">
    <property type="component" value="Unassembled WGS sequence"/>
</dbReference>
<feature type="transmembrane region" description="Helical" evidence="7">
    <location>
        <begin position="171"/>
        <end position="189"/>
    </location>
</feature>
<feature type="transmembrane region" description="Helical" evidence="7">
    <location>
        <begin position="448"/>
        <end position="472"/>
    </location>
</feature>
<organism evidence="8 15">
    <name type="scientific">Parabacteroides distasonis</name>
    <dbReference type="NCBI Taxonomy" id="823"/>
    <lineage>
        <taxon>Bacteria</taxon>
        <taxon>Pseudomonadati</taxon>
        <taxon>Bacteroidota</taxon>
        <taxon>Bacteroidia</taxon>
        <taxon>Bacteroidales</taxon>
        <taxon>Tannerellaceae</taxon>
        <taxon>Parabacteroides</taxon>
    </lineage>
</organism>
<evidence type="ECO:0000256" key="5">
    <source>
        <dbReference type="ARBA" id="ARBA00022989"/>
    </source>
</evidence>
<dbReference type="EMBL" id="WKMW01000024">
    <property type="protein sequence ID" value="MRY86434.1"/>
    <property type="molecule type" value="Genomic_DNA"/>
</dbReference>
<reference evidence="14 16" key="2">
    <citation type="submission" date="2018-08" db="EMBL/GenBank/DDBJ databases">
        <title>A genome reference for cultivated species of the human gut microbiota.</title>
        <authorList>
            <person name="Zou Y."/>
            <person name="Xue W."/>
            <person name="Luo G."/>
        </authorList>
    </citation>
    <scope>NUCLEOTIDE SEQUENCE [LARGE SCALE GENOMIC DNA]</scope>
    <source>
        <strain evidence="14 16">AM30-4</strain>
    </source>
</reference>
<reference evidence="17 18" key="3">
    <citation type="journal article" date="2019" name="Nat. Med.">
        <title>A library of human gut bacterial isolates paired with longitudinal multiomics data enables mechanistic microbiome research.</title>
        <authorList>
            <person name="Poyet M."/>
            <person name="Groussin M."/>
            <person name="Gibbons S.M."/>
            <person name="Avila-Pacheco J."/>
            <person name="Jiang X."/>
            <person name="Kearney S.M."/>
            <person name="Perrotta A.R."/>
            <person name="Berdy B."/>
            <person name="Zhao S."/>
            <person name="Lieberman T.D."/>
            <person name="Swanson P.K."/>
            <person name="Smith M."/>
            <person name="Roesemann S."/>
            <person name="Alexander J.E."/>
            <person name="Rich S.A."/>
            <person name="Livny J."/>
            <person name="Vlamakis H."/>
            <person name="Clish C."/>
            <person name="Bullock K."/>
            <person name="Deik A."/>
            <person name="Scott J."/>
            <person name="Pierce K.A."/>
            <person name="Xavier R.J."/>
            <person name="Alm E.J."/>
        </authorList>
    </citation>
    <scope>NUCLEOTIDE SEQUENCE [LARGE SCALE GENOMIC DNA]</scope>
    <source>
        <strain evidence="13 18">BIOML-A10</strain>
        <strain evidence="12 17">BIOML-A11</strain>
    </source>
</reference>
<dbReference type="CDD" id="cd13127">
    <property type="entry name" value="MATE_tuaB_like"/>
    <property type="match status" value="1"/>
</dbReference>
<reference evidence="8 15" key="1">
    <citation type="submission" date="2015-09" db="EMBL/GenBank/DDBJ databases">
        <authorList>
            <consortium name="Pathogen Informatics"/>
        </authorList>
    </citation>
    <scope>NUCLEOTIDE SEQUENCE [LARGE SCALE GENOMIC DNA]</scope>
    <source>
        <strain evidence="8 15">2789STDY5834948</strain>
    </source>
</reference>
<evidence type="ECO:0000313" key="16">
    <source>
        <dbReference type="Proteomes" id="UP000284660"/>
    </source>
</evidence>
<dbReference type="EMBL" id="JAJCNI010000001">
    <property type="protein sequence ID" value="MCB6516482.1"/>
    <property type="molecule type" value="Genomic_DNA"/>
</dbReference>
<dbReference type="AlphaFoldDB" id="A0A174PXC7"/>
<dbReference type="PANTHER" id="PTHR30250:SF10">
    <property type="entry name" value="LIPOPOLYSACCHARIDE BIOSYNTHESIS PROTEIN WZXC"/>
    <property type="match status" value="1"/>
</dbReference>
<feature type="transmembrane region" description="Helical" evidence="7">
    <location>
        <begin position="84"/>
        <end position="106"/>
    </location>
</feature>
<evidence type="ECO:0000256" key="3">
    <source>
        <dbReference type="ARBA" id="ARBA00022475"/>
    </source>
</evidence>
<dbReference type="GeneID" id="93525422"/>
<reference evidence="10" key="5">
    <citation type="submission" date="2023-01" db="EMBL/GenBank/DDBJ databases">
        <title>Human gut microbiome strain richness.</title>
        <authorList>
            <person name="Chen-Liaw A."/>
        </authorList>
    </citation>
    <scope>NUCLEOTIDE SEQUENCE</scope>
    <source>
        <strain evidence="11">D35st1_E5_D35t1_190705</strain>
        <strain evidence="10">RTP21484st1_E5_RTP21484_190118</strain>
    </source>
</reference>
<evidence type="ECO:0000313" key="12">
    <source>
        <dbReference type="EMBL" id="MRY86434.1"/>
    </source>
</evidence>
<feature type="transmembrane region" description="Helical" evidence="7">
    <location>
        <begin position="44"/>
        <end position="63"/>
    </location>
</feature>
<dbReference type="Proteomes" id="UP001211522">
    <property type="component" value="Unassembled WGS sequence"/>
</dbReference>
<feature type="transmembrane region" description="Helical" evidence="7">
    <location>
        <begin position="144"/>
        <end position="165"/>
    </location>
</feature>